<proteinExistence type="predicted"/>
<dbReference type="PaxDb" id="35128-Thaps3415"/>
<keyword evidence="3" id="KW-1185">Reference proteome</keyword>
<evidence type="ECO:0008006" key="4">
    <source>
        <dbReference type="Google" id="ProtNLM"/>
    </source>
</evidence>
<dbReference type="KEGG" id="tps:THAPSDRAFT_3415"/>
<feature type="transmembrane region" description="Helical" evidence="1">
    <location>
        <begin position="195"/>
        <end position="215"/>
    </location>
</feature>
<organism evidence="2 3">
    <name type="scientific">Thalassiosira pseudonana</name>
    <name type="common">Marine diatom</name>
    <name type="synonym">Cyclotella nana</name>
    <dbReference type="NCBI Taxonomy" id="35128"/>
    <lineage>
        <taxon>Eukaryota</taxon>
        <taxon>Sar</taxon>
        <taxon>Stramenopiles</taxon>
        <taxon>Ochrophyta</taxon>
        <taxon>Bacillariophyta</taxon>
        <taxon>Coscinodiscophyceae</taxon>
        <taxon>Thalassiosirophycidae</taxon>
        <taxon>Thalassiosirales</taxon>
        <taxon>Thalassiosiraceae</taxon>
        <taxon>Thalassiosira</taxon>
    </lineage>
</organism>
<keyword evidence="1" id="KW-1133">Transmembrane helix</keyword>
<reference evidence="2 3" key="2">
    <citation type="journal article" date="2008" name="Nature">
        <title>The Phaeodactylum genome reveals the evolutionary history of diatom genomes.</title>
        <authorList>
            <person name="Bowler C."/>
            <person name="Allen A.E."/>
            <person name="Badger J.H."/>
            <person name="Grimwood J."/>
            <person name="Jabbari K."/>
            <person name="Kuo A."/>
            <person name="Maheswari U."/>
            <person name="Martens C."/>
            <person name="Maumus F."/>
            <person name="Otillar R.P."/>
            <person name="Rayko E."/>
            <person name="Salamov A."/>
            <person name="Vandepoele K."/>
            <person name="Beszteri B."/>
            <person name="Gruber A."/>
            <person name="Heijde M."/>
            <person name="Katinka M."/>
            <person name="Mock T."/>
            <person name="Valentin K."/>
            <person name="Verret F."/>
            <person name="Berges J.A."/>
            <person name="Brownlee C."/>
            <person name="Cadoret J.P."/>
            <person name="Chiovitti A."/>
            <person name="Choi C.J."/>
            <person name="Coesel S."/>
            <person name="De Martino A."/>
            <person name="Detter J.C."/>
            <person name="Durkin C."/>
            <person name="Falciatore A."/>
            <person name="Fournet J."/>
            <person name="Haruta M."/>
            <person name="Huysman M.J."/>
            <person name="Jenkins B.D."/>
            <person name="Jiroutova K."/>
            <person name="Jorgensen R.E."/>
            <person name="Joubert Y."/>
            <person name="Kaplan A."/>
            <person name="Kroger N."/>
            <person name="Kroth P.G."/>
            <person name="La Roche J."/>
            <person name="Lindquist E."/>
            <person name="Lommer M."/>
            <person name="Martin-Jezequel V."/>
            <person name="Lopez P.J."/>
            <person name="Lucas S."/>
            <person name="Mangogna M."/>
            <person name="McGinnis K."/>
            <person name="Medlin L.K."/>
            <person name="Montsant A."/>
            <person name="Oudot-Le Secq M.P."/>
            <person name="Napoli C."/>
            <person name="Obornik M."/>
            <person name="Parker M.S."/>
            <person name="Petit J.L."/>
            <person name="Porcel B.M."/>
            <person name="Poulsen N."/>
            <person name="Robison M."/>
            <person name="Rychlewski L."/>
            <person name="Rynearson T.A."/>
            <person name="Schmutz J."/>
            <person name="Shapiro H."/>
            <person name="Siaut M."/>
            <person name="Stanley M."/>
            <person name="Sussman M.R."/>
            <person name="Taylor A.R."/>
            <person name="Vardi A."/>
            <person name="von Dassow P."/>
            <person name="Vyverman W."/>
            <person name="Willis A."/>
            <person name="Wyrwicz L.S."/>
            <person name="Rokhsar D.S."/>
            <person name="Weissenbach J."/>
            <person name="Armbrust E.V."/>
            <person name="Green B.R."/>
            <person name="Van de Peer Y."/>
            <person name="Grigoriev I.V."/>
        </authorList>
    </citation>
    <scope>NUCLEOTIDE SEQUENCE [LARGE SCALE GENOMIC DNA]</scope>
    <source>
        <strain evidence="2 3">CCMP1335</strain>
    </source>
</reference>
<dbReference type="HOGENOM" id="CLU_968014_0_0_1"/>
<dbReference type="Proteomes" id="UP000001449">
    <property type="component" value="Chromosome 3"/>
</dbReference>
<evidence type="ECO:0000313" key="2">
    <source>
        <dbReference type="EMBL" id="EED94249.1"/>
    </source>
</evidence>
<dbReference type="InParanoid" id="B8BXQ8"/>
<feature type="transmembrane region" description="Helical" evidence="1">
    <location>
        <begin position="51"/>
        <end position="72"/>
    </location>
</feature>
<accession>B8BXQ8</accession>
<keyword evidence="1" id="KW-0812">Transmembrane</keyword>
<dbReference type="RefSeq" id="XP_002288813.1">
    <property type="nucleotide sequence ID" value="XM_002288777.1"/>
</dbReference>
<feature type="transmembrane region" description="Helical" evidence="1">
    <location>
        <begin position="251"/>
        <end position="271"/>
    </location>
</feature>
<protein>
    <recommendedName>
        <fullName evidence="4">Transmembrane protein</fullName>
    </recommendedName>
</protein>
<dbReference type="EMBL" id="CM000640">
    <property type="protein sequence ID" value="EED94249.1"/>
    <property type="molecule type" value="Genomic_DNA"/>
</dbReference>
<dbReference type="GeneID" id="7448736"/>
<feature type="transmembrane region" description="Helical" evidence="1">
    <location>
        <begin position="155"/>
        <end position="175"/>
    </location>
</feature>
<feature type="transmembrane region" description="Helical" evidence="1">
    <location>
        <begin position="20"/>
        <end position="39"/>
    </location>
</feature>
<feature type="transmembrane region" description="Helical" evidence="1">
    <location>
        <begin position="84"/>
        <end position="107"/>
    </location>
</feature>
<name>B8BXQ8_THAPS</name>
<gene>
    <name evidence="2" type="ORF">THAPSDRAFT_3415</name>
</gene>
<sequence>MTGFIDFNTDCPWQLYTFSFFHLLFGVVCYTINFCPLAFPNSPKCTESELVMQRYVALTSLYTGVLFTTLTYHSKTDVSKATRLASFSLVGSATFLTSVIFCGNASFGGFERSWMHIGDMIGAMALFVILGSRVDSSTEWAEKKELGRLGLNCKSLLLLFLPITAVKFLAMADFISPTKILADGVEMTELARWMFNYVAVLVLNIIFGLLYSVLYDDDKGHELVVIAIAFMTVVSPLSFQSLNGMMGSWTSMHILLIRAAIILCVCISAIVGGRRGINRAGYEGILRR</sequence>
<evidence type="ECO:0000313" key="3">
    <source>
        <dbReference type="Proteomes" id="UP000001449"/>
    </source>
</evidence>
<evidence type="ECO:0000256" key="1">
    <source>
        <dbReference type="SAM" id="Phobius"/>
    </source>
</evidence>
<feature type="transmembrane region" description="Helical" evidence="1">
    <location>
        <begin position="222"/>
        <end position="239"/>
    </location>
</feature>
<reference evidence="2 3" key="1">
    <citation type="journal article" date="2004" name="Science">
        <title>The genome of the diatom Thalassiosira pseudonana: ecology, evolution, and metabolism.</title>
        <authorList>
            <person name="Armbrust E.V."/>
            <person name="Berges J.A."/>
            <person name="Bowler C."/>
            <person name="Green B.R."/>
            <person name="Martinez D."/>
            <person name="Putnam N.H."/>
            <person name="Zhou S."/>
            <person name="Allen A.E."/>
            <person name="Apt K.E."/>
            <person name="Bechner M."/>
            <person name="Brzezinski M.A."/>
            <person name="Chaal B.K."/>
            <person name="Chiovitti A."/>
            <person name="Davis A.K."/>
            <person name="Demarest M.S."/>
            <person name="Detter J.C."/>
            <person name="Glavina T."/>
            <person name="Goodstein D."/>
            <person name="Hadi M.Z."/>
            <person name="Hellsten U."/>
            <person name="Hildebrand M."/>
            <person name="Jenkins B.D."/>
            <person name="Jurka J."/>
            <person name="Kapitonov V.V."/>
            <person name="Kroger N."/>
            <person name="Lau W.W."/>
            <person name="Lane T.W."/>
            <person name="Larimer F.W."/>
            <person name="Lippmeier J.C."/>
            <person name="Lucas S."/>
            <person name="Medina M."/>
            <person name="Montsant A."/>
            <person name="Obornik M."/>
            <person name="Parker M.S."/>
            <person name="Palenik B."/>
            <person name="Pazour G.J."/>
            <person name="Richardson P.M."/>
            <person name="Rynearson T.A."/>
            <person name="Saito M.A."/>
            <person name="Schwartz D.C."/>
            <person name="Thamatrakoln K."/>
            <person name="Valentin K."/>
            <person name="Vardi A."/>
            <person name="Wilkerson F.P."/>
            <person name="Rokhsar D.S."/>
        </authorList>
    </citation>
    <scope>NUCLEOTIDE SEQUENCE [LARGE SCALE GENOMIC DNA]</scope>
    <source>
        <strain evidence="2 3">CCMP1335</strain>
    </source>
</reference>
<keyword evidence="1" id="KW-0472">Membrane</keyword>
<dbReference type="AlphaFoldDB" id="B8BXQ8"/>